<proteinExistence type="predicted"/>
<dbReference type="EMBL" id="JACJIR010000007">
    <property type="protein sequence ID" value="MBA9083411.1"/>
    <property type="molecule type" value="Genomic_DNA"/>
</dbReference>
<sequence>MDRLTREREQLKVEVPSLSKEAVAYMKNVEVGRNNYSKIPENINKEFVQLESALN</sequence>
<comment type="caution">
    <text evidence="1">The sequence shown here is derived from an EMBL/GenBank/DDBJ whole genome shotgun (WGS) entry which is preliminary data.</text>
</comment>
<feature type="non-terminal residue" evidence="1">
    <location>
        <position position="55"/>
    </location>
</feature>
<protein>
    <submittedName>
        <fullName evidence="1">Uncharacterized protein</fullName>
    </submittedName>
</protein>
<accession>A0ABR6E4C4</accession>
<gene>
    <name evidence="1" type="ORF">GGR10_001274</name>
</gene>
<name>A0ABR6E4C4_9HYPH</name>
<evidence type="ECO:0000313" key="2">
    <source>
        <dbReference type="Proteomes" id="UP000548119"/>
    </source>
</evidence>
<reference evidence="1 2" key="1">
    <citation type="submission" date="2020-08" db="EMBL/GenBank/DDBJ databases">
        <title>Genomic Encyclopedia of Type Strains, Phase IV (KMG-IV): sequencing the most valuable type-strain genomes for metagenomic binning, comparative biology and taxonomic classification.</title>
        <authorList>
            <person name="Goeker M."/>
        </authorList>
    </citation>
    <scope>NUCLEOTIDE SEQUENCE [LARGE SCALE GENOMIC DNA]</scope>
    <source>
        <strain evidence="1 2">DSM 21431</strain>
    </source>
</reference>
<keyword evidence="2" id="KW-1185">Reference proteome</keyword>
<dbReference type="Proteomes" id="UP000548119">
    <property type="component" value="Unassembled WGS sequence"/>
</dbReference>
<evidence type="ECO:0000313" key="1">
    <source>
        <dbReference type="EMBL" id="MBA9083411.1"/>
    </source>
</evidence>
<organism evidence="1 2">
    <name type="scientific">Bartonella chomelii</name>
    <dbReference type="NCBI Taxonomy" id="236402"/>
    <lineage>
        <taxon>Bacteria</taxon>
        <taxon>Pseudomonadati</taxon>
        <taxon>Pseudomonadota</taxon>
        <taxon>Alphaproteobacteria</taxon>
        <taxon>Hyphomicrobiales</taxon>
        <taxon>Bartonellaceae</taxon>
        <taxon>Bartonella</taxon>
    </lineage>
</organism>